<dbReference type="OrthoDB" id="2367685at2759"/>
<evidence type="ECO:0000256" key="2">
    <source>
        <dbReference type="SAM" id="SignalP"/>
    </source>
</evidence>
<dbReference type="HOGENOM" id="CLU_560750_0_0_1"/>
<dbReference type="GO" id="GO:0003676">
    <property type="term" value="F:nucleic acid binding"/>
    <property type="evidence" value="ECO:0007669"/>
    <property type="project" value="InterPro"/>
</dbReference>
<protein>
    <recommendedName>
        <fullName evidence="3">WW domain-containing protein</fullName>
    </recommendedName>
</protein>
<dbReference type="Pfam" id="PF00397">
    <property type="entry name" value="WW"/>
    <property type="match status" value="1"/>
</dbReference>
<proteinExistence type="predicted"/>
<reference evidence="6" key="2">
    <citation type="submission" date="2012-11" db="EMBL/GenBank/DDBJ databases">
        <authorList>
            <person name="Kuo A."/>
            <person name="Curtis B.A."/>
            <person name="Tanifuji G."/>
            <person name="Burki F."/>
            <person name="Gruber A."/>
            <person name="Irimia M."/>
            <person name="Maruyama S."/>
            <person name="Arias M.C."/>
            <person name="Ball S.G."/>
            <person name="Gile G.H."/>
            <person name="Hirakawa Y."/>
            <person name="Hopkins J.F."/>
            <person name="Rensing S.A."/>
            <person name="Schmutz J."/>
            <person name="Symeonidi A."/>
            <person name="Elias M."/>
            <person name="Eveleigh R.J."/>
            <person name="Herman E.K."/>
            <person name="Klute M.J."/>
            <person name="Nakayama T."/>
            <person name="Obornik M."/>
            <person name="Reyes-Prieto A."/>
            <person name="Armbrust E.V."/>
            <person name="Aves S.J."/>
            <person name="Beiko R.G."/>
            <person name="Coutinho P."/>
            <person name="Dacks J.B."/>
            <person name="Durnford D.G."/>
            <person name="Fast N.M."/>
            <person name="Green B.R."/>
            <person name="Grisdale C."/>
            <person name="Hempe F."/>
            <person name="Henrissat B."/>
            <person name="Hoppner M.P."/>
            <person name="Ishida K.-I."/>
            <person name="Kim E."/>
            <person name="Koreny L."/>
            <person name="Kroth P.G."/>
            <person name="Liu Y."/>
            <person name="Malik S.-B."/>
            <person name="Maier U.G."/>
            <person name="McRose D."/>
            <person name="Mock T."/>
            <person name="Neilson J.A."/>
            <person name="Onodera N.T."/>
            <person name="Poole A.M."/>
            <person name="Pritham E.J."/>
            <person name="Richards T.A."/>
            <person name="Rocap G."/>
            <person name="Roy S.W."/>
            <person name="Sarai C."/>
            <person name="Schaack S."/>
            <person name="Shirato S."/>
            <person name="Slamovits C.H."/>
            <person name="Spencer D.F."/>
            <person name="Suzuki S."/>
            <person name="Worden A.Z."/>
            <person name="Zauner S."/>
            <person name="Barry K."/>
            <person name="Bell C."/>
            <person name="Bharti A.K."/>
            <person name="Crow J.A."/>
            <person name="Grimwood J."/>
            <person name="Kramer R."/>
            <person name="Lindquist E."/>
            <person name="Lucas S."/>
            <person name="Salamov A."/>
            <person name="McFadden G.I."/>
            <person name="Lane C.E."/>
            <person name="Keeling P.J."/>
            <person name="Gray M.W."/>
            <person name="Grigoriev I.V."/>
            <person name="Archibald J.M."/>
        </authorList>
    </citation>
    <scope>NUCLEOTIDE SEQUENCE</scope>
    <source>
        <strain evidence="6">CCMP2712</strain>
    </source>
</reference>
<reference evidence="4 6" key="1">
    <citation type="journal article" date="2012" name="Nature">
        <title>Algal genomes reveal evolutionary mosaicism and the fate of nucleomorphs.</title>
        <authorList>
            <consortium name="DOE Joint Genome Institute"/>
            <person name="Curtis B.A."/>
            <person name="Tanifuji G."/>
            <person name="Burki F."/>
            <person name="Gruber A."/>
            <person name="Irimia M."/>
            <person name="Maruyama S."/>
            <person name="Arias M.C."/>
            <person name="Ball S.G."/>
            <person name="Gile G.H."/>
            <person name="Hirakawa Y."/>
            <person name="Hopkins J.F."/>
            <person name="Kuo A."/>
            <person name="Rensing S.A."/>
            <person name="Schmutz J."/>
            <person name="Symeonidi A."/>
            <person name="Elias M."/>
            <person name="Eveleigh R.J."/>
            <person name="Herman E.K."/>
            <person name="Klute M.J."/>
            <person name="Nakayama T."/>
            <person name="Obornik M."/>
            <person name="Reyes-Prieto A."/>
            <person name="Armbrust E.V."/>
            <person name="Aves S.J."/>
            <person name="Beiko R.G."/>
            <person name="Coutinho P."/>
            <person name="Dacks J.B."/>
            <person name="Durnford D.G."/>
            <person name="Fast N.M."/>
            <person name="Green B.R."/>
            <person name="Grisdale C.J."/>
            <person name="Hempel F."/>
            <person name="Henrissat B."/>
            <person name="Hoppner M.P."/>
            <person name="Ishida K."/>
            <person name="Kim E."/>
            <person name="Koreny L."/>
            <person name="Kroth P.G."/>
            <person name="Liu Y."/>
            <person name="Malik S.B."/>
            <person name="Maier U.G."/>
            <person name="McRose D."/>
            <person name="Mock T."/>
            <person name="Neilson J.A."/>
            <person name="Onodera N.T."/>
            <person name="Poole A.M."/>
            <person name="Pritham E.J."/>
            <person name="Richards T.A."/>
            <person name="Rocap G."/>
            <person name="Roy S.W."/>
            <person name="Sarai C."/>
            <person name="Schaack S."/>
            <person name="Shirato S."/>
            <person name="Slamovits C.H."/>
            <person name="Spencer D.F."/>
            <person name="Suzuki S."/>
            <person name="Worden A.Z."/>
            <person name="Zauner S."/>
            <person name="Barry K."/>
            <person name="Bell C."/>
            <person name="Bharti A.K."/>
            <person name="Crow J.A."/>
            <person name="Grimwood J."/>
            <person name="Kramer R."/>
            <person name="Lindquist E."/>
            <person name="Lucas S."/>
            <person name="Salamov A."/>
            <person name="McFadden G.I."/>
            <person name="Lane C.E."/>
            <person name="Keeling P.J."/>
            <person name="Gray M.W."/>
            <person name="Grigoriev I.V."/>
            <person name="Archibald J.M."/>
        </authorList>
    </citation>
    <scope>NUCLEOTIDE SEQUENCE</scope>
    <source>
        <strain evidence="4 6">CCMP2712</strain>
    </source>
</reference>
<dbReference type="PROSITE" id="PS50020">
    <property type="entry name" value="WW_DOMAIN_2"/>
    <property type="match status" value="1"/>
</dbReference>
<name>L1I8Y5_GUITC</name>
<dbReference type="InterPro" id="IPR036020">
    <property type="entry name" value="WW_dom_sf"/>
</dbReference>
<keyword evidence="6" id="KW-1185">Reference proteome</keyword>
<evidence type="ECO:0000259" key="3">
    <source>
        <dbReference type="PROSITE" id="PS50020"/>
    </source>
</evidence>
<dbReference type="PROSITE" id="PS01159">
    <property type="entry name" value="WW_DOMAIN_1"/>
    <property type="match status" value="1"/>
</dbReference>
<dbReference type="KEGG" id="gtt:GUITHDRAFT_121547"/>
<dbReference type="Proteomes" id="UP000011087">
    <property type="component" value="Unassembled WGS sequence"/>
</dbReference>
<dbReference type="GO" id="GO:0000398">
    <property type="term" value="P:mRNA splicing, via spliceosome"/>
    <property type="evidence" value="ECO:0007669"/>
    <property type="project" value="InterPro"/>
</dbReference>
<dbReference type="InterPro" id="IPR035979">
    <property type="entry name" value="RBD_domain_sf"/>
</dbReference>
<gene>
    <name evidence="4" type="ORF">GUITHDRAFT_121547</name>
</gene>
<feature type="region of interest" description="Disordered" evidence="1">
    <location>
        <begin position="245"/>
        <end position="286"/>
    </location>
</feature>
<organism evidence="4">
    <name type="scientific">Guillardia theta (strain CCMP2712)</name>
    <name type="common">Cryptophyte</name>
    <dbReference type="NCBI Taxonomy" id="905079"/>
    <lineage>
        <taxon>Eukaryota</taxon>
        <taxon>Cryptophyceae</taxon>
        <taxon>Pyrenomonadales</taxon>
        <taxon>Geminigeraceae</taxon>
        <taxon>Guillardia</taxon>
    </lineage>
</organism>
<dbReference type="InterPro" id="IPR001202">
    <property type="entry name" value="WW_dom"/>
</dbReference>
<dbReference type="Pfam" id="PF06424">
    <property type="entry name" value="PRP1_N"/>
    <property type="match status" value="1"/>
</dbReference>
<dbReference type="AlphaFoldDB" id="L1I8Y5"/>
<accession>L1I8Y5</accession>
<dbReference type="EnsemblProtists" id="EKX32285">
    <property type="protein sequence ID" value="EKX32285"/>
    <property type="gene ID" value="GUITHDRAFT_121547"/>
</dbReference>
<evidence type="ECO:0000313" key="4">
    <source>
        <dbReference type="EMBL" id="EKX32285.1"/>
    </source>
</evidence>
<sequence>MNCRHSQRMSIKTMSSSLKLCLVLLLLLPSHLFAHIEVDRNSAQPQHSWQGSRAQRLNPMQTMGVMLDHMRTSRSMAEMRLRGGNGGKPGGSIHTNTIYLTGLPAYANEEWVAAFVGKKSVKKDSKTGKLQIFMYRDKKGVATGACLVGIEGISEAERICKELDGKKIEGVERLLCIRAKVVPRRFDKEEKLPEGWKRFTDQESGRDYFYNSVTGKTQWEVPENAFISSTDSGVKIGSAAGLQDADQYATSVGPDPNKDMEQDDQDATAKPKLRSIRGIDSPGTQVVPGGFISSSGTFMKNLPRGSAEDMKMYDRKAHERAAHKGPFYGDPGFIHCEGVSGDVVASVSTIVLVSAHVQDCYPGTCWPMHPEIARLRKLGIERTEYIYNSLQPPPGYIAGVGRGAVGTTTVQDEGPSFDAYEYALRSFDRANRLRKAQRKTPQGAPSGQGESSIVPGQFDDAAEKGRDLIGELLDEVGDDGGERDGEM</sequence>
<evidence type="ECO:0000256" key="1">
    <source>
        <dbReference type="SAM" id="MobiDB-lite"/>
    </source>
</evidence>
<feature type="domain" description="WW" evidence="3">
    <location>
        <begin position="190"/>
        <end position="224"/>
    </location>
</feature>
<dbReference type="Gene3D" id="2.20.70.10">
    <property type="match status" value="1"/>
</dbReference>
<feature type="compositionally biased region" description="Polar residues" evidence="1">
    <location>
        <begin position="439"/>
        <end position="451"/>
    </location>
</feature>
<dbReference type="InterPro" id="IPR012677">
    <property type="entry name" value="Nucleotide-bd_a/b_plait_sf"/>
</dbReference>
<keyword evidence="2" id="KW-0732">Signal</keyword>
<dbReference type="SUPFAM" id="SSF54928">
    <property type="entry name" value="RNA-binding domain, RBD"/>
    <property type="match status" value="1"/>
</dbReference>
<evidence type="ECO:0000313" key="6">
    <source>
        <dbReference type="Proteomes" id="UP000011087"/>
    </source>
</evidence>
<dbReference type="SMART" id="SM00456">
    <property type="entry name" value="WW"/>
    <property type="match status" value="1"/>
</dbReference>
<dbReference type="Gene3D" id="3.30.70.330">
    <property type="match status" value="1"/>
</dbReference>
<evidence type="ECO:0000313" key="5">
    <source>
        <dbReference type="EnsemblProtists" id="EKX32285"/>
    </source>
</evidence>
<reference evidence="5" key="3">
    <citation type="submission" date="2016-03" db="UniProtKB">
        <authorList>
            <consortium name="EnsemblProtists"/>
        </authorList>
    </citation>
    <scope>IDENTIFICATION</scope>
</reference>
<feature type="signal peptide" evidence="2">
    <location>
        <begin position="1"/>
        <end position="34"/>
    </location>
</feature>
<feature type="region of interest" description="Disordered" evidence="1">
    <location>
        <begin position="434"/>
        <end position="487"/>
    </location>
</feature>
<dbReference type="InterPro" id="IPR010491">
    <property type="entry name" value="PRP1_N"/>
</dbReference>
<dbReference type="RefSeq" id="XP_005819265.1">
    <property type="nucleotide sequence ID" value="XM_005819208.1"/>
</dbReference>
<feature type="chain" id="PRO_5008769719" description="WW domain-containing protein" evidence="2">
    <location>
        <begin position="35"/>
        <end position="487"/>
    </location>
</feature>
<dbReference type="GeneID" id="17289021"/>
<dbReference type="CDD" id="cd00201">
    <property type="entry name" value="WW"/>
    <property type="match status" value="1"/>
</dbReference>
<dbReference type="SUPFAM" id="SSF51045">
    <property type="entry name" value="WW domain"/>
    <property type="match status" value="1"/>
</dbReference>
<dbReference type="PaxDb" id="55529-EKX32285"/>
<dbReference type="EMBL" id="JH993200">
    <property type="protein sequence ID" value="EKX32285.1"/>
    <property type="molecule type" value="Genomic_DNA"/>
</dbReference>